<sequence length="73" mass="8114">METPPPEEKQKVPDELQFGSAMKKLIELDLEISNANQSHDIKLPTPESSPGSTDKPTETFQELVSKIQHGLDL</sequence>
<accession>A0A9W9G6Z1</accession>
<comment type="caution">
    <text evidence="2">The sequence shown here is derived from an EMBL/GenBank/DDBJ whole genome shotgun (WGS) entry which is preliminary data.</text>
</comment>
<evidence type="ECO:0000313" key="3">
    <source>
        <dbReference type="Proteomes" id="UP001149165"/>
    </source>
</evidence>
<protein>
    <submittedName>
        <fullName evidence="2">Uncharacterized protein</fullName>
    </submittedName>
</protein>
<proteinExistence type="predicted"/>
<reference evidence="2" key="1">
    <citation type="submission" date="2022-11" db="EMBL/GenBank/DDBJ databases">
        <authorList>
            <person name="Petersen C."/>
        </authorList>
    </citation>
    <scope>NUCLEOTIDE SEQUENCE</scope>
    <source>
        <strain evidence="2">IBT 30069</strain>
    </source>
</reference>
<dbReference type="EMBL" id="JAPQKH010000002">
    <property type="protein sequence ID" value="KAJ5113119.1"/>
    <property type="molecule type" value="Genomic_DNA"/>
</dbReference>
<reference evidence="2" key="2">
    <citation type="journal article" date="2023" name="IMA Fungus">
        <title>Comparative genomic study of the Penicillium genus elucidates a diverse pangenome and 15 lateral gene transfer events.</title>
        <authorList>
            <person name="Petersen C."/>
            <person name="Sorensen T."/>
            <person name="Nielsen M.R."/>
            <person name="Sondergaard T.E."/>
            <person name="Sorensen J.L."/>
            <person name="Fitzpatrick D.A."/>
            <person name="Frisvad J.C."/>
            <person name="Nielsen K.L."/>
        </authorList>
    </citation>
    <scope>NUCLEOTIDE SEQUENCE</scope>
    <source>
        <strain evidence="2">IBT 30069</strain>
    </source>
</reference>
<dbReference type="Proteomes" id="UP001149165">
    <property type="component" value="Unassembled WGS sequence"/>
</dbReference>
<evidence type="ECO:0000256" key="1">
    <source>
        <dbReference type="SAM" id="MobiDB-lite"/>
    </source>
</evidence>
<feature type="compositionally biased region" description="Polar residues" evidence="1">
    <location>
        <begin position="46"/>
        <end position="58"/>
    </location>
</feature>
<organism evidence="2 3">
    <name type="scientific">Penicillium angulare</name>
    <dbReference type="NCBI Taxonomy" id="116970"/>
    <lineage>
        <taxon>Eukaryota</taxon>
        <taxon>Fungi</taxon>
        <taxon>Dikarya</taxon>
        <taxon>Ascomycota</taxon>
        <taxon>Pezizomycotina</taxon>
        <taxon>Eurotiomycetes</taxon>
        <taxon>Eurotiomycetidae</taxon>
        <taxon>Eurotiales</taxon>
        <taxon>Aspergillaceae</taxon>
        <taxon>Penicillium</taxon>
    </lineage>
</organism>
<feature type="region of interest" description="Disordered" evidence="1">
    <location>
        <begin position="37"/>
        <end position="58"/>
    </location>
</feature>
<name>A0A9W9G6Z1_9EURO</name>
<keyword evidence="3" id="KW-1185">Reference proteome</keyword>
<dbReference type="AlphaFoldDB" id="A0A9W9G6Z1"/>
<evidence type="ECO:0000313" key="2">
    <source>
        <dbReference type="EMBL" id="KAJ5113119.1"/>
    </source>
</evidence>
<gene>
    <name evidence="2" type="ORF">N7456_001653</name>
</gene>